<feature type="domain" description="FAD-binding" evidence="6">
    <location>
        <begin position="13"/>
        <end position="343"/>
    </location>
</feature>
<keyword evidence="4 5" id="KW-0503">Monooxygenase</keyword>
<dbReference type="SUPFAM" id="SSF51905">
    <property type="entry name" value="FAD/NAD(P)-binding domain"/>
    <property type="match status" value="1"/>
</dbReference>
<dbReference type="InterPro" id="IPR043683">
    <property type="entry name" value="TetX_monooxygenase"/>
</dbReference>
<comment type="function">
    <text evidence="5">An FAD-requiring monooxygenase active on some tetracycline antibiotic derivatives, which leads to their inactivation. Hydroxylates carbon 11a of tetracycline and some analogs.</text>
</comment>
<dbReference type="Proteomes" id="UP000598174">
    <property type="component" value="Unassembled WGS sequence"/>
</dbReference>
<keyword evidence="5" id="KW-0963">Cytoplasm</keyword>
<dbReference type="GO" id="GO:0005737">
    <property type="term" value="C:cytoplasm"/>
    <property type="evidence" value="ECO:0007669"/>
    <property type="project" value="UniProtKB-SubCell"/>
</dbReference>
<protein>
    <recommendedName>
        <fullName evidence="5">Flavin-dependent monooxygenase</fullName>
    </recommendedName>
    <alternativeName>
        <fullName evidence="5">TetX monooxygenase</fullName>
        <shortName evidence="5">TetX</shortName>
        <ecNumber evidence="5">1.14.13.-</ecNumber>
    </alternativeName>
</protein>
<reference evidence="7" key="1">
    <citation type="submission" date="2021-01" db="EMBL/GenBank/DDBJ databases">
        <title>Whole genome shotgun sequence of Actinoplanes ferrugineus NBRC 15555.</title>
        <authorList>
            <person name="Komaki H."/>
            <person name="Tamura T."/>
        </authorList>
    </citation>
    <scope>NUCLEOTIDE SEQUENCE</scope>
    <source>
        <strain evidence="7">NBRC 15555</strain>
    </source>
</reference>
<feature type="binding site" evidence="5">
    <location>
        <position position="288"/>
    </location>
    <ligand>
        <name>FAD</name>
        <dbReference type="ChEBI" id="CHEBI:57692"/>
    </ligand>
</feature>
<name>A0A919IZ05_9ACTN</name>
<keyword evidence="1 5" id="KW-0285">Flavoprotein</keyword>
<dbReference type="EC" id="1.14.13.-" evidence="5"/>
<proteinExistence type="inferred from homology"/>
<feature type="binding site" evidence="5">
    <location>
        <position position="54"/>
    </location>
    <ligand>
        <name>FAD</name>
        <dbReference type="ChEBI" id="CHEBI:57692"/>
    </ligand>
</feature>
<dbReference type="PANTHER" id="PTHR46972">
    <property type="entry name" value="MONOOXYGENASE ASQM-RELATED"/>
    <property type="match status" value="1"/>
</dbReference>
<gene>
    <name evidence="7" type="ORF">Afe05nite_35360</name>
</gene>
<evidence type="ECO:0000256" key="4">
    <source>
        <dbReference type="ARBA" id="ARBA00023033"/>
    </source>
</evidence>
<dbReference type="PANTHER" id="PTHR46972:SF1">
    <property type="entry name" value="FAD DEPENDENT OXIDOREDUCTASE DOMAIN-CONTAINING PROTEIN"/>
    <property type="match status" value="1"/>
</dbReference>
<comment type="catalytic activity">
    <reaction evidence="5">
        <text>a tetracycline + NADPH + O2 + H(+) = an 11a-hydroxytetracycline + NADP(+) + H2O</text>
        <dbReference type="Rhea" id="RHEA:61444"/>
        <dbReference type="ChEBI" id="CHEBI:15377"/>
        <dbReference type="ChEBI" id="CHEBI:15378"/>
        <dbReference type="ChEBI" id="CHEBI:15379"/>
        <dbReference type="ChEBI" id="CHEBI:57783"/>
        <dbReference type="ChEBI" id="CHEBI:58349"/>
        <dbReference type="ChEBI" id="CHEBI:144644"/>
        <dbReference type="ChEBI" id="CHEBI:144645"/>
    </reaction>
</comment>
<dbReference type="Pfam" id="PF01494">
    <property type="entry name" value="FAD_binding_3"/>
    <property type="match status" value="1"/>
</dbReference>
<comment type="caution">
    <text evidence="7">The sequence shown here is derived from an EMBL/GenBank/DDBJ whole genome shotgun (WGS) entry which is preliminary data.</text>
</comment>
<dbReference type="Gene3D" id="3.50.50.60">
    <property type="entry name" value="FAD/NAD(P)-binding domain"/>
    <property type="match status" value="1"/>
</dbReference>
<keyword evidence="2 5" id="KW-0274">FAD</keyword>
<evidence type="ECO:0000259" key="6">
    <source>
        <dbReference type="Pfam" id="PF01494"/>
    </source>
</evidence>
<dbReference type="InterPro" id="IPR036188">
    <property type="entry name" value="FAD/NAD-bd_sf"/>
</dbReference>
<keyword evidence="8" id="KW-1185">Reference proteome</keyword>
<comment type="cofactor">
    <cofactor evidence="5">
        <name>FAD</name>
        <dbReference type="ChEBI" id="CHEBI:57692"/>
    </cofactor>
</comment>
<dbReference type="EMBL" id="BOMM01000031">
    <property type="protein sequence ID" value="GIE11696.1"/>
    <property type="molecule type" value="Genomic_DNA"/>
</dbReference>
<evidence type="ECO:0000256" key="2">
    <source>
        <dbReference type="ARBA" id="ARBA00022827"/>
    </source>
</evidence>
<keyword evidence="5" id="KW-0547">Nucleotide-binding</keyword>
<comment type="similarity">
    <text evidence="5">Belongs to the aromatic-ring hydroxylase family. TetX subfamily.</text>
</comment>
<evidence type="ECO:0000313" key="7">
    <source>
        <dbReference type="EMBL" id="GIE11696.1"/>
    </source>
</evidence>
<dbReference type="PRINTS" id="PR00420">
    <property type="entry name" value="RNGMNOXGNASE"/>
</dbReference>
<sequence>MIGSNDEEAEMITIVGAGLGGLILARVLDRHGVKSVLYDLDASPQARHQGGMLDMHVESGQMALRAAGLFDEFRRNVLTGGDATRVLDKHATVLFDDAGDDQRPEIDRGALRDLLLHSLPDGTVCWDSRVTGVRPVAGGHELSFADGRTEISELLVGADGAWSKIRALVSAEQPVYSGLSFVEIRLPDAAKHPVVGAGMLFALDDERGFLAHREPDGEICAYVAVKKPADWAGHEATRDELLDLFADWHPDLRALLTASEGALPTRPIYALPVGHRWSRTPGVTLVGDAAHLMSPFAGEGANLAMRDGAELAQAIVAHPGAVEDALAAYEAAMFPRARAAAEESSANLVELFEPNGARRLADLFRSFAG</sequence>
<dbReference type="GO" id="GO:0071949">
    <property type="term" value="F:FAD binding"/>
    <property type="evidence" value="ECO:0007669"/>
    <property type="project" value="InterPro"/>
</dbReference>
<evidence type="ECO:0000256" key="3">
    <source>
        <dbReference type="ARBA" id="ARBA00023002"/>
    </source>
</evidence>
<accession>A0A919IZ05</accession>
<dbReference type="HAMAP" id="MF_00845">
    <property type="entry name" value="TetX_monooxygenase"/>
    <property type="match status" value="1"/>
</dbReference>
<comment type="subunit">
    <text evidence="5">Monomer.</text>
</comment>
<comment type="domain">
    <text evidence="5">Consists of an N-terminal FAD-binding domain with a Rossman fold and a C-terminal substrate-binding domain.</text>
</comment>
<comment type="subcellular location">
    <subcellularLocation>
        <location evidence="5">Cytoplasm</location>
    </subcellularLocation>
</comment>
<dbReference type="AlphaFoldDB" id="A0A919IZ05"/>
<keyword evidence="3 5" id="KW-0560">Oxidoreductase</keyword>
<keyword evidence="5" id="KW-0521">NADP</keyword>
<organism evidence="7 8">
    <name type="scientific">Paractinoplanes ferrugineus</name>
    <dbReference type="NCBI Taxonomy" id="113564"/>
    <lineage>
        <taxon>Bacteria</taxon>
        <taxon>Bacillati</taxon>
        <taxon>Actinomycetota</taxon>
        <taxon>Actinomycetes</taxon>
        <taxon>Micromonosporales</taxon>
        <taxon>Micromonosporaceae</taxon>
        <taxon>Paractinoplanes</taxon>
    </lineage>
</organism>
<dbReference type="GO" id="GO:0004497">
    <property type="term" value="F:monooxygenase activity"/>
    <property type="evidence" value="ECO:0007669"/>
    <property type="project" value="UniProtKB-UniRule"/>
</dbReference>
<evidence type="ECO:0000256" key="5">
    <source>
        <dbReference type="HAMAP-Rule" id="MF_00845"/>
    </source>
</evidence>
<feature type="binding site" evidence="5">
    <location>
        <position position="108"/>
    </location>
    <ligand>
        <name>FAD</name>
        <dbReference type="ChEBI" id="CHEBI:57692"/>
    </ligand>
</feature>
<evidence type="ECO:0000313" key="8">
    <source>
        <dbReference type="Proteomes" id="UP000598174"/>
    </source>
</evidence>
<dbReference type="GO" id="GO:0046677">
    <property type="term" value="P:response to antibiotic"/>
    <property type="evidence" value="ECO:0007669"/>
    <property type="project" value="InterPro"/>
</dbReference>
<evidence type="ECO:0000256" key="1">
    <source>
        <dbReference type="ARBA" id="ARBA00022630"/>
    </source>
</evidence>
<dbReference type="InterPro" id="IPR002938">
    <property type="entry name" value="FAD-bd"/>
</dbReference>
<feature type="binding site" evidence="5">
    <location>
        <position position="47"/>
    </location>
    <ligand>
        <name>NADPH</name>
        <dbReference type="ChEBI" id="CHEBI:57783"/>
    </ligand>
</feature>